<evidence type="ECO:0000256" key="1">
    <source>
        <dbReference type="SAM" id="MobiDB-lite"/>
    </source>
</evidence>
<gene>
    <name evidence="3" type="ORF">WJX74_006267</name>
</gene>
<feature type="compositionally biased region" description="Gly residues" evidence="1">
    <location>
        <begin position="86"/>
        <end position="98"/>
    </location>
</feature>
<reference evidence="3 4" key="1">
    <citation type="journal article" date="2024" name="Nat. Commun.">
        <title>Phylogenomics reveals the evolutionary origins of lichenization in chlorophyte algae.</title>
        <authorList>
            <person name="Puginier C."/>
            <person name="Libourel C."/>
            <person name="Otte J."/>
            <person name="Skaloud P."/>
            <person name="Haon M."/>
            <person name="Grisel S."/>
            <person name="Petersen M."/>
            <person name="Berrin J.G."/>
            <person name="Delaux P.M."/>
            <person name="Dal Grande F."/>
            <person name="Keller J."/>
        </authorList>
    </citation>
    <scope>NUCLEOTIDE SEQUENCE [LARGE SCALE GENOMIC DNA]</scope>
    <source>
        <strain evidence="3 4">SAG 2145</strain>
    </source>
</reference>
<sequence>MTGLTLSSQSLATQHKNLVGVQLPLATCRPKVQASRKLQVTASKQSQPEQQALPVRIAGPVAAALVASLLVAGAAPLDALAARSGGRAGGSSFRGGGSSMRSAAPRSAPAPRAAPSAPRAAPGPGTTIRNYNYNSYSAPPLGGYGGGFSPFGGFGGFRSYSFIPIGGGSGIFTFLFTLIAASTVINVIRGISSNKRRDDDFD</sequence>
<protein>
    <recommendedName>
        <fullName evidence="5">Transmembrane protein</fullName>
    </recommendedName>
</protein>
<evidence type="ECO:0000313" key="3">
    <source>
        <dbReference type="EMBL" id="KAK9826618.1"/>
    </source>
</evidence>
<organism evidence="3 4">
    <name type="scientific">Apatococcus lobatus</name>
    <dbReference type="NCBI Taxonomy" id="904363"/>
    <lineage>
        <taxon>Eukaryota</taxon>
        <taxon>Viridiplantae</taxon>
        <taxon>Chlorophyta</taxon>
        <taxon>core chlorophytes</taxon>
        <taxon>Trebouxiophyceae</taxon>
        <taxon>Chlorellales</taxon>
        <taxon>Chlorellaceae</taxon>
        <taxon>Apatococcus</taxon>
    </lineage>
</organism>
<keyword evidence="2" id="KW-0472">Membrane</keyword>
<feature type="compositionally biased region" description="Low complexity" evidence="1">
    <location>
        <begin position="99"/>
        <end position="125"/>
    </location>
</feature>
<dbReference type="AlphaFoldDB" id="A0AAW1QZ31"/>
<evidence type="ECO:0000313" key="4">
    <source>
        <dbReference type="Proteomes" id="UP001438707"/>
    </source>
</evidence>
<feature type="transmembrane region" description="Helical" evidence="2">
    <location>
        <begin position="162"/>
        <end position="188"/>
    </location>
</feature>
<feature type="region of interest" description="Disordered" evidence="1">
    <location>
        <begin position="86"/>
        <end position="125"/>
    </location>
</feature>
<dbReference type="Proteomes" id="UP001438707">
    <property type="component" value="Unassembled WGS sequence"/>
</dbReference>
<comment type="caution">
    <text evidence="3">The sequence shown here is derived from an EMBL/GenBank/DDBJ whole genome shotgun (WGS) entry which is preliminary data.</text>
</comment>
<keyword evidence="2" id="KW-0812">Transmembrane</keyword>
<dbReference type="EMBL" id="JALJOS010000020">
    <property type="protein sequence ID" value="KAK9826618.1"/>
    <property type="molecule type" value="Genomic_DNA"/>
</dbReference>
<proteinExistence type="predicted"/>
<name>A0AAW1QZ31_9CHLO</name>
<keyword evidence="2" id="KW-1133">Transmembrane helix</keyword>
<evidence type="ECO:0000256" key="2">
    <source>
        <dbReference type="SAM" id="Phobius"/>
    </source>
</evidence>
<evidence type="ECO:0008006" key="5">
    <source>
        <dbReference type="Google" id="ProtNLM"/>
    </source>
</evidence>
<keyword evidence="4" id="KW-1185">Reference proteome</keyword>
<accession>A0AAW1QZ31</accession>